<evidence type="ECO:0000256" key="2">
    <source>
        <dbReference type="ARBA" id="ARBA00022771"/>
    </source>
</evidence>
<evidence type="ECO:0000259" key="6">
    <source>
        <dbReference type="PROSITE" id="PS50158"/>
    </source>
</evidence>
<dbReference type="InterPro" id="IPR036875">
    <property type="entry name" value="Znf_CCHC_sf"/>
</dbReference>
<keyword evidence="9" id="KW-1185">Reference proteome</keyword>
<organism evidence="8 9">
    <name type="scientific">Datura stramonium</name>
    <name type="common">Jimsonweed</name>
    <name type="synonym">Common thornapple</name>
    <dbReference type="NCBI Taxonomy" id="4076"/>
    <lineage>
        <taxon>Eukaryota</taxon>
        <taxon>Viridiplantae</taxon>
        <taxon>Streptophyta</taxon>
        <taxon>Embryophyta</taxon>
        <taxon>Tracheophyta</taxon>
        <taxon>Spermatophyta</taxon>
        <taxon>Magnoliopsida</taxon>
        <taxon>eudicotyledons</taxon>
        <taxon>Gunneridae</taxon>
        <taxon>Pentapetalae</taxon>
        <taxon>asterids</taxon>
        <taxon>lamiids</taxon>
        <taxon>Solanales</taxon>
        <taxon>Solanaceae</taxon>
        <taxon>Solanoideae</taxon>
        <taxon>Datureae</taxon>
        <taxon>Datura</taxon>
    </lineage>
</organism>
<dbReference type="Pfam" id="PF00098">
    <property type="entry name" value="zf-CCHC"/>
    <property type="match status" value="1"/>
</dbReference>
<feature type="domain" description="CCHC-type" evidence="6">
    <location>
        <begin position="86"/>
        <end position="101"/>
    </location>
</feature>
<dbReference type="EMBL" id="JACEIK010001811">
    <property type="protein sequence ID" value="MCD7472321.1"/>
    <property type="molecule type" value="Genomic_DNA"/>
</dbReference>
<evidence type="ECO:0000256" key="5">
    <source>
        <dbReference type="SAM" id="MobiDB-lite"/>
    </source>
</evidence>
<reference evidence="8 9" key="1">
    <citation type="journal article" date="2021" name="BMC Genomics">
        <title>Datura genome reveals duplications of psychoactive alkaloid biosynthetic genes and high mutation rate following tissue culture.</title>
        <authorList>
            <person name="Rajewski A."/>
            <person name="Carter-House D."/>
            <person name="Stajich J."/>
            <person name="Litt A."/>
        </authorList>
    </citation>
    <scope>NUCLEOTIDE SEQUENCE [LARGE SCALE GENOMIC DNA]</scope>
    <source>
        <strain evidence="8">AR-01</strain>
    </source>
</reference>
<comment type="caution">
    <text evidence="8">The sequence shown here is derived from an EMBL/GenBank/DDBJ whole genome shotgun (WGS) entry which is preliminary data.</text>
</comment>
<keyword evidence="3" id="KW-0862">Zinc</keyword>
<protein>
    <submittedName>
        <fullName evidence="8">DNA topoisomerase 3-alpha</fullName>
    </submittedName>
</protein>
<dbReference type="Gene3D" id="4.10.60.10">
    <property type="entry name" value="Zinc finger, CCHC-type"/>
    <property type="match status" value="2"/>
</dbReference>
<evidence type="ECO:0000313" key="8">
    <source>
        <dbReference type="EMBL" id="MCD7472321.1"/>
    </source>
</evidence>
<feature type="domain" description="GRF-type" evidence="7">
    <location>
        <begin position="125"/>
        <end position="164"/>
    </location>
</feature>
<dbReference type="Pfam" id="PF06839">
    <property type="entry name" value="Zn_ribbon_GRF"/>
    <property type="match status" value="1"/>
</dbReference>
<keyword evidence="1" id="KW-0479">Metal-binding</keyword>
<feature type="region of interest" description="Disordered" evidence="5">
    <location>
        <begin position="166"/>
        <end position="205"/>
    </location>
</feature>
<dbReference type="PROSITE" id="PS51999">
    <property type="entry name" value="ZF_GRF"/>
    <property type="match status" value="1"/>
</dbReference>
<dbReference type="SMART" id="SM00343">
    <property type="entry name" value="ZnF_C2HC"/>
    <property type="match status" value="2"/>
</dbReference>
<sequence length="234" mass="25093">MISARSHSGNRRLRHKRQPPSFFKIFVARNVVNLKFGSSDQLNFLSDILVSLGLTVAELLLPGRGRGNPTAASTAQRGNSRAQSSCAYCRQTGHLPNDCPSQASRGHTARSLEVDLQNGEPSIPCNSCGAPCILRTANTTNNRGRKFFSCQSQECNFFVWEDNLNGGRPERANTSASTSSGRGGRGRGRGRGTSRAGAHPSSVSFLSATGEPINGRCFICGDPGHFANICPRRG</sequence>
<dbReference type="InterPro" id="IPR010666">
    <property type="entry name" value="Znf_GRF"/>
</dbReference>
<feature type="domain" description="CCHC-type" evidence="6">
    <location>
        <begin position="216"/>
        <end position="232"/>
    </location>
</feature>
<proteinExistence type="predicted"/>
<evidence type="ECO:0000256" key="1">
    <source>
        <dbReference type="ARBA" id="ARBA00022723"/>
    </source>
</evidence>
<evidence type="ECO:0000313" key="9">
    <source>
        <dbReference type="Proteomes" id="UP000823775"/>
    </source>
</evidence>
<gene>
    <name evidence="8" type="primary">TOP3A_1</name>
    <name evidence="8" type="ORF">HAX54_013465</name>
</gene>
<dbReference type="PANTHER" id="PTHR33680">
    <property type="entry name" value="OS07G0190500 PROTEIN"/>
    <property type="match status" value="1"/>
</dbReference>
<dbReference type="PANTHER" id="PTHR33680:SF1">
    <property type="entry name" value="OS05G0489500 PROTEIN"/>
    <property type="match status" value="1"/>
</dbReference>
<evidence type="ECO:0000256" key="4">
    <source>
        <dbReference type="PROSITE-ProRule" id="PRU00047"/>
    </source>
</evidence>
<dbReference type="Proteomes" id="UP000823775">
    <property type="component" value="Unassembled WGS sequence"/>
</dbReference>
<dbReference type="PROSITE" id="PS50158">
    <property type="entry name" value="ZF_CCHC"/>
    <property type="match status" value="2"/>
</dbReference>
<accession>A0ABS8TN33</accession>
<dbReference type="InterPro" id="IPR001878">
    <property type="entry name" value="Znf_CCHC"/>
</dbReference>
<evidence type="ECO:0000259" key="7">
    <source>
        <dbReference type="PROSITE" id="PS51999"/>
    </source>
</evidence>
<dbReference type="SUPFAM" id="SSF57756">
    <property type="entry name" value="Retrovirus zinc finger-like domains"/>
    <property type="match status" value="2"/>
</dbReference>
<name>A0ABS8TN33_DATST</name>
<evidence type="ECO:0000256" key="3">
    <source>
        <dbReference type="ARBA" id="ARBA00022833"/>
    </source>
</evidence>
<keyword evidence="2 4" id="KW-0863">Zinc-finger</keyword>